<reference evidence="7" key="1">
    <citation type="submission" date="2022-04" db="EMBL/GenBank/DDBJ databases">
        <title>Roseomonas acroporae sp. nov., isolated from coral Acropora digitifera.</title>
        <authorList>
            <person name="Sun H."/>
        </authorList>
    </citation>
    <scope>NUCLEOTIDE SEQUENCE</scope>
    <source>
        <strain evidence="7">NAR14</strain>
    </source>
</reference>
<organism evidence="7 8">
    <name type="scientific">Roseomonas acroporae</name>
    <dbReference type="NCBI Taxonomy" id="2937791"/>
    <lineage>
        <taxon>Bacteria</taxon>
        <taxon>Pseudomonadati</taxon>
        <taxon>Pseudomonadota</taxon>
        <taxon>Alphaproteobacteria</taxon>
        <taxon>Acetobacterales</taxon>
        <taxon>Roseomonadaceae</taxon>
        <taxon>Roseomonas</taxon>
    </lineage>
</organism>
<dbReference type="AlphaFoldDB" id="A0A9X1Y9V6"/>
<comment type="subcellular location">
    <subcellularLocation>
        <location evidence="1">Membrane</location>
        <topology evidence="1">Multi-pass membrane protein</topology>
    </subcellularLocation>
</comment>
<dbReference type="RefSeq" id="WP_248667929.1">
    <property type="nucleotide sequence ID" value="NZ_JALPRX010000068.1"/>
</dbReference>
<evidence type="ECO:0000313" key="7">
    <source>
        <dbReference type="EMBL" id="MCK8785812.1"/>
    </source>
</evidence>
<accession>A0A9X1Y9V6</accession>
<dbReference type="SUPFAM" id="SSF141322">
    <property type="entry name" value="NfeD domain-like"/>
    <property type="match status" value="1"/>
</dbReference>
<dbReference type="EMBL" id="JALPRX010000068">
    <property type="protein sequence ID" value="MCK8785812.1"/>
    <property type="molecule type" value="Genomic_DNA"/>
</dbReference>
<dbReference type="PANTHER" id="PTHR33507:SF3">
    <property type="entry name" value="INNER MEMBRANE PROTEIN YBBJ"/>
    <property type="match status" value="1"/>
</dbReference>
<dbReference type="InterPro" id="IPR002810">
    <property type="entry name" value="NfeD-like_C"/>
</dbReference>
<dbReference type="PANTHER" id="PTHR33507">
    <property type="entry name" value="INNER MEMBRANE PROTEIN YBBJ"/>
    <property type="match status" value="1"/>
</dbReference>
<feature type="transmembrane region" description="Helical" evidence="5">
    <location>
        <begin position="47"/>
        <end position="66"/>
    </location>
</feature>
<dbReference type="Gene3D" id="2.40.50.140">
    <property type="entry name" value="Nucleic acid-binding proteins"/>
    <property type="match status" value="1"/>
</dbReference>
<comment type="caution">
    <text evidence="7">The sequence shown here is derived from an EMBL/GenBank/DDBJ whole genome shotgun (WGS) entry which is preliminary data.</text>
</comment>
<evidence type="ECO:0000256" key="5">
    <source>
        <dbReference type="SAM" id="Phobius"/>
    </source>
</evidence>
<keyword evidence="4 5" id="KW-0472">Membrane</keyword>
<proteinExistence type="predicted"/>
<evidence type="ECO:0000256" key="4">
    <source>
        <dbReference type="ARBA" id="ARBA00023136"/>
    </source>
</evidence>
<dbReference type="Proteomes" id="UP001139516">
    <property type="component" value="Unassembled WGS sequence"/>
</dbReference>
<evidence type="ECO:0000259" key="6">
    <source>
        <dbReference type="Pfam" id="PF01957"/>
    </source>
</evidence>
<evidence type="ECO:0000256" key="3">
    <source>
        <dbReference type="ARBA" id="ARBA00022989"/>
    </source>
</evidence>
<dbReference type="Pfam" id="PF01957">
    <property type="entry name" value="NfeD"/>
    <property type="match status" value="1"/>
</dbReference>
<dbReference type="GO" id="GO:0005886">
    <property type="term" value="C:plasma membrane"/>
    <property type="evidence" value="ECO:0007669"/>
    <property type="project" value="TreeGrafter"/>
</dbReference>
<dbReference type="InterPro" id="IPR052165">
    <property type="entry name" value="Membrane_assoc_protease"/>
</dbReference>
<feature type="transmembrane region" description="Helical" evidence="5">
    <location>
        <begin position="7"/>
        <end position="35"/>
    </location>
</feature>
<evidence type="ECO:0000313" key="8">
    <source>
        <dbReference type="Proteomes" id="UP001139516"/>
    </source>
</evidence>
<gene>
    <name evidence="7" type="ORF">M0638_15640</name>
</gene>
<name>A0A9X1Y9V6_9PROT</name>
<feature type="domain" description="NfeD-like C-terminal" evidence="6">
    <location>
        <begin position="85"/>
        <end position="141"/>
    </location>
</feature>
<keyword evidence="8" id="KW-1185">Reference proteome</keyword>
<dbReference type="InterPro" id="IPR012340">
    <property type="entry name" value="NA-bd_OB-fold"/>
</dbReference>
<protein>
    <submittedName>
        <fullName evidence="7">NfeD family protein</fullName>
    </submittedName>
</protein>
<evidence type="ECO:0000256" key="1">
    <source>
        <dbReference type="ARBA" id="ARBA00004141"/>
    </source>
</evidence>
<keyword evidence="3 5" id="KW-1133">Transmembrane helix</keyword>
<keyword evidence="2 5" id="KW-0812">Transmembrane</keyword>
<sequence>MEPGLIWILAGCVLLAAELALPGAFLLWIGIAAVVTGGFVLLFDAPFWAVVLLFVALLAASITAALRVRAAARRARPALNQPDSGLAGRLGMVLSDEGTVLRVRLGDSDWAARPARGLPPLPAGTRVRVEGVDGTLLVVRPDGG</sequence>
<evidence type="ECO:0000256" key="2">
    <source>
        <dbReference type="ARBA" id="ARBA00022692"/>
    </source>
</evidence>